<comment type="caution">
    <text evidence="18">The sequence shown here is derived from an EMBL/GenBank/DDBJ whole genome shotgun (WGS) entry which is preliminary data.</text>
</comment>
<evidence type="ECO:0000313" key="19">
    <source>
        <dbReference type="Proteomes" id="UP000241769"/>
    </source>
</evidence>
<reference evidence="18 19" key="1">
    <citation type="journal article" date="2018" name="Genome Biol. Evol.">
        <title>Multiple Roots of Fruiting Body Formation in Amoebozoa.</title>
        <authorList>
            <person name="Hillmann F."/>
            <person name="Forbes G."/>
            <person name="Novohradska S."/>
            <person name="Ferling I."/>
            <person name="Riege K."/>
            <person name="Groth M."/>
            <person name="Westermann M."/>
            <person name="Marz M."/>
            <person name="Spaller T."/>
            <person name="Winckler T."/>
            <person name="Schaap P."/>
            <person name="Glockner G."/>
        </authorList>
    </citation>
    <scope>NUCLEOTIDE SEQUENCE [LARGE SCALE GENOMIC DNA]</scope>
    <source>
        <strain evidence="18 19">Jena</strain>
    </source>
</reference>
<dbReference type="Gene3D" id="1.10.510.10">
    <property type="entry name" value="Transferase(Phosphotransferase) domain 1"/>
    <property type="match status" value="1"/>
</dbReference>
<keyword evidence="11 18" id="KW-0675">Receptor</keyword>
<feature type="domain" description="Protein kinase" evidence="16">
    <location>
        <begin position="1304"/>
        <end position="1541"/>
    </location>
</feature>
<dbReference type="SUPFAM" id="SSF52058">
    <property type="entry name" value="L domain-like"/>
    <property type="match status" value="2"/>
</dbReference>
<dbReference type="GO" id="GO:0004674">
    <property type="term" value="F:protein serine/threonine kinase activity"/>
    <property type="evidence" value="ECO:0007669"/>
    <property type="project" value="UniProtKB-EC"/>
</dbReference>
<evidence type="ECO:0000256" key="10">
    <source>
        <dbReference type="ARBA" id="ARBA00023157"/>
    </source>
</evidence>
<keyword evidence="18" id="KW-0418">Kinase</keyword>
<proteinExistence type="predicted"/>
<keyword evidence="7" id="KW-0677">Repeat</keyword>
<dbReference type="STRING" id="1890364.A0A2P6NU59"/>
<accession>A0A2P6NU59</accession>
<keyword evidence="10" id="KW-1015">Disulfide bond</keyword>
<dbReference type="GO" id="GO:0005524">
    <property type="term" value="F:ATP binding"/>
    <property type="evidence" value="ECO:0007669"/>
    <property type="project" value="UniProtKB-UniRule"/>
</dbReference>
<dbReference type="InterPro" id="IPR057244">
    <property type="entry name" value="GAIN_B"/>
</dbReference>
<dbReference type="PROSITE" id="PS50011">
    <property type="entry name" value="PROTEIN_KINASE_DOM"/>
    <property type="match status" value="1"/>
</dbReference>
<gene>
    <name evidence="18" type="ORF">PROFUN_00671</name>
</gene>
<evidence type="ECO:0000256" key="9">
    <source>
        <dbReference type="ARBA" id="ARBA00023136"/>
    </source>
</evidence>
<dbReference type="SMART" id="SM00369">
    <property type="entry name" value="LRR_TYP"/>
    <property type="match status" value="16"/>
</dbReference>
<comment type="subcellular location">
    <subcellularLocation>
        <location evidence="2">Cell membrane</location>
    </subcellularLocation>
    <subcellularLocation>
        <location evidence="1">Membrane</location>
        <topology evidence="1">Single-pass membrane protein</topology>
    </subcellularLocation>
</comment>
<evidence type="ECO:0000256" key="7">
    <source>
        <dbReference type="ARBA" id="ARBA00022737"/>
    </source>
</evidence>
<dbReference type="PANTHER" id="PTHR27000:SF642">
    <property type="entry name" value="INACTIVE LEUCINE-RICH REPEAT RECEPTOR KINASE XIAO-RELATED"/>
    <property type="match status" value="1"/>
</dbReference>
<dbReference type="SMART" id="SM00365">
    <property type="entry name" value="LRR_SD22"/>
    <property type="match status" value="13"/>
</dbReference>
<dbReference type="Pfam" id="PF01825">
    <property type="entry name" value="GPS"/>
    <property type="match status" value="1"/>
</dbReference>
<dbReference type="InterPro" id="IPR055414">
    <property type="entry name" value="LRR_R13L4/SHOC2-like"/>
</dbReference>
<keyword evidence="6 15" id="KW-0732">Signal</keyword>
<evidence type="ECO:0000256" key="14">
    <source>
        <dbReference type="SAM" id="Phobius"/>
    </source>
</evidence>
<evidence type="ECO:0000256" key="5">
    <source>
        <dbReference type="ARBA" id="ARBA00022692"/>
    </source>
</evidence>
<dbReference type="InterPro" id="IPR001611">
    <property type="entry name" value="Leu-rich_rpt"/>
</dbReference>
<feature type="transmembrane region" description="Helical" evidence="14">
    <location>
        <begin position="1257"/>
        <end position="1280"/>
    </location>
</feature>
<keyword evidence="18" id="KW-0808">Transferase</keyword>
<dbReference type="Gene3D" id="2.60.220.50">
    <property type="match status" value="1"/>
</dbReference>
<dbReference type="GO" id="GO:0009653">
    <property type="term" value="P:anatomical structure morphogenesis"/>
    <property type="evidence" value="ECO:0007669"/>
    <property type="project" value="UniProtKB-ARBA"/>
</dbReference>
<keyword evidence="4" id="KW-0433">Leucine-rich repeat</keyword>
<evidence type="ECO:0000256" key="6">
    <source>
        <dbReference type="ARBA" id="ARBA00022729"/>
    </source>
</evidence>
<dbReference type="PROSITE" id="PS00107">
    <property type="entry name" value="PROTEIN_KINASE_ATP"/>
    <property type="match status" value="1"/>
</dbReference>
<dbReference type="EMBL" id="MDYQ01000020">
    <property type="protein sequence ID" value="PRP87460.1"/>
    <property type="molecule type" value="Genomic_DNA"/>
</dbReference>
<feature type="chain" id="PRO_5015197143" evidence="15">
    <location>
        <begin position="27"/>
        <end position="1555"/>
    </location>
</feature>
<dbReference type="InterPro" id="IPR032675">
    <property type="entry name" value="LRR_dom_sf"/>
</dbReference>
<dbReference type="FunFam" id="3.80.10.10:FF:000095">
    <property type="entry name" value="LRR receptor-like serine/threonine-protein kinase GSO1"/>
    <property type="match status" value="2"/>
</dbReference>
<dbReference type="InterPro" id="IPR000719">
    <property type="entry name" value="Prot_kinase_dom"/>
</dbReference>
<dbReference type="FunFam" id="3.80.10.10:FF:000400">
    <property type="entry name" value="Nuclear pore complex protein NUP107"/>
    <property type="match status" value="1"/>
</dbReference>
<keyword evidence="13" id="KW-0067">ATP-binding</keyword>
<evidence type="ECO:0000256" key="3">
    <source>
        <dbReference type="ARBA" id="ARBA00022475"/>
    </source>
</evidence>
<feature type="domain" description="GAIN-B" evidence="17">
    <location>
        <begin position="1088"/>
        <end position="1246"/>
    </location>
</feature>
<keyword evidence="19" id="KW-1185">Reference proteome</keyword>
<dbReference type="FunFam" id="3.80.10.10:FF:000299">
    <property type="entry name" value="Piriformospora indica-insensitive protein 2"/>
    <property type="match status" value="1"/>
</dbReference>
<evidence type="ECO:0000259" key="16">
    <source>
        <dbReference type="PROSITE" id="PS50011"/>
    </source>
</evidence>
<evidence type="ECO:0000313" key="18">
    <source>
        <dbReference type="EMBL" id="PRP87460.1"/>
    </source>
</evidence>
<evidence type="ECO:0000256" key="8">
    <source>
        <dbReference type="ARBA" id="ARBA00022989"/>
    </source>
</evidence>
<evidence type="ECO:0000256" key="4">
    <source>
        <dbReference type="ARBA" id="ARBA00022614"/>
    </source>
</evidence>
<dbReference type="SMART" id="SM00303">
    <property type="entry name" value="GPS"/>
    <property type="match status" value="1"/>
</dbReference>
<dbReference type="PROSITE" id="PS50221">
    <property type="entry name" value="GAIN_B"/>
    <property type="match status" value="1"/>
</dbReference>
<dbReference type="Gene3D" id="3.80.10.10">
    <property type="entry name" value="Ribonuclease Inhibitor"/>
    <property type="match status" value="5"/>
</dbReference>
<dbReference type="PANTHER" id="PTHR27000">
    <property type="entry name" value="LEUCINE-RICH REPEAT RECEPTOR-LIKE PROTEIN KINASE FAMILY PROTEIN-RELATED"/>
    <property type="match status" value="1"/>
</dbReference>
<dbReference type="Pfam" id="PF07714">
    <property type="entry name" value="PK_Tyr_Ser-Thr"/>
    <property type="match status" value="1"/>
</dbReference>
<dbReference type="Pfam" id="PF23598">
    <property type="entry name" value="LRR_14"/>
    <property type="match status" value="3"/>
</dbReference>
<keyword evidence="3" id="KW-1003">Cell membrane</keyword>
<keyword evidence="12" id="KW-0325">Glycoprotein</keyword>
<dbReference type="PRINTS" id="PR00019">
    <property type="entry name" value="LEURICHRPT"/>
</dbReference>
<dbReference type="InParanoid" id="A0A2P6NU59"/>
<dbReference type="Pfam" id="PF00560">
    <property type="entry name" value="LRR_1"/>
    <property type="match status" value="1"/>
</dbReference>
<protein>
    <submittedName>
        <fullName evidence="18">Putative leucine-rich repeat receptor-like protein kinase</fullName>
    </submittedName>
</protein>
<feature type="signal peptide" evidence="15">
    <location>
        <begin position="1"/>
        <end position="26"/>
    </location>
</feature>
<dbReference type="InterPro" id="IPR003591">
    <property type="entry name" value="Leu-rich_rpt_typical-subtyp"/>
</dbReference>
<evidence type="ECO:0000256" key="15">
    <source>
        <dbReference type="SAM" id="SignalP"/>
    </source>
</evidence>
<sequence>MNTAFSWFNVYFTSCLFVSALRGCEATDVSSTMKDIWKTLGGSPLLWQGSNVCNLTDFIGVTCDDFQKWPIQINLDGKNPRLNGTIPSSLSSLINLTRIDLSFNQLSGSIPDISRLTSLQYLSLRGNELSGSIPSSIGDLTALQSLDLSLNRLNGSIPSSILNLTALAILDLSFNELSGSIPSSIGNMTALQSLDLSLNRLNGSIPSSIGNLTALQSLDLSLNRLSGSIPSSIGNLTALQSLDLSLNRLSGSIPSSIGNLTALQSLDLSLNRLNGSILLSIGNLTALQSLYLNGNQLSGSIPLSIGNLTALQSLDLSLNRLNGSILLSIGNLTALQFLRLRDNQLSGSIPSSIGNLTALRSLYLNGNQLSGSIPSSIGNLTALRSLYLNGNQLSGSIPLSIGNLTALQFLYLNSNQLSGSILLSIGNLAALQFLYLNSNQLSGSIPSSILNLTALAILDLSFNELSGSIPSSIGNLTALLSLRLSGNQLSGSIPSSIGNMTALQSLDLSGNQLSGSIPSSIGNMTALGDINLSGNQLSGSIPLVSFTRSLTRFDIHSNQLAGTIPQELINLPNLYILDLSNNQLNGSVPSRNSILSPLSILRLASNQFTSMGYIGVFSECDLNNNPLPCSPLQNVSTLCISSTFCPLAQTMRGIWKSLRGPSGYWVGRDVCNSTDYWGVTCQGGVPTQIELPGSSANLIGSIPATIGNLVNLTVLNLRSNSLTGPLPSNIGDLVNLMILDISTNELNGSIPETICYLKNLSYLNLGTNQFEGTIPPCIAGMTRLNSLYLKDTNNLTGPLLLLGSLTNLSNARLGSNNLNGTLPDSICNMQNIVLLDLGPNELTGSIPACVNAMTLLSNLSLAGNQMNGSIPLSLVNLPSLRNLNLGFNQFTGSLPARDGSLFGLYSLDVRYNQLRLSGYIDVTSNCNMSGNPFYCSGLNVSLSCNNTVTCAPQSNPTTVTLMQNLWASLAGPSGFWVGINVCDPIDYVGITCTEGVPTQFAYNGESKLQASTSAVQSTTSTTSSTSSTSLSSSAETTSPMTVVDALFANNTVISSGQAQSILNSTLQSDVETTKVISAVVLALLRNTSSFNYSTPTVSIQLQTYNLTSSGGQKIQTSIVNSNISVALPLSIFASQKEPVSVALSSVTFNPFVSIKNETIYSKVVGVSVYSEGREVEIRGTNELINITMGVIDSIPQGYEAKCQYWNEPLSSWSRDGCSLVVDGGVTICQSSHLTNFSIGVDRVENRPTTTEGNTKTVVIVVVCCVIGVILLLAIVAFIVYRQVYRYEKEDRDVSLFVVLDTDGIAFTDKIAETSRGEVWKGTYKETTTVAVKKCSPDVDVLRECDLLKGLHHPNIVQYLGRNITESYIVMEWMSVGTLQNYLSMHSHLSVETMFTIGRGLSSALSYLSSMGLVHTAVTPKKILLSGQSPMTAKLQCLSCVVTESTVYKHKKNQFHTAPEIVDKKRYSASGHVYSLGVLLWMMATDSHHLYNNADVQQSVTFVCDKTVDERVAEMIAECTREEEKRPKLSELSERMKTGESVACKEKKEFENVYAE</sequence>
<dbReference type="Pfam" id="PF13855">
    <property type="entry name" value="LRR_8"/>
    <property type="match status" value="1"/>
</dbReference>
<evidence type="ECO:0000256" key="2">
    <source>
        <dbReference type="ARBA" id="ARBA00004236"/>
    </source>
</evidence>
<keyword evidence="5 14" id="KW-0812">Transmembrane</keyword>
<dbReference type="InterPro" id="IPR017441">
    <property type="entry name" value="Protein_kinase_ATP_BS"/>
</dbReference>
<dbReference type="SUPFAM" id="SSF52047">
    <property type="entry name" value="RNI-like"/>
    <property type="match status" value="1"/>
</dbReference>
<dbReference type="PROSITE" id="PS51450">
    <property type="entry name" value="LRR"/>
    <property type="match status" value="1"/>
</dbReference>
<dbReference type="InterPro" id="IPR000203">
    <property type="entry name" value="GPS"/>
</dbReference>
<evidence type="ECO:0000259" key="17">
    <source>
        <dbReference type="PROSITE" id="PS50221"/>
    </source>
</evidence>
<evidence type="ECO:0000256" key="1">
    <source>
        <dbReference type="ARBA" id="ARBA00004167"/>
    </source>
</evidence>
<keyword evidence="13" id="KW-0547">Nucleotide-binding</keyword>
<keyword evidence="8 14" id="KW-1133">Transmembrane helix</keyword>
<dbReference type="FunFam" id="3.80.10.10:FF:000041">
    <property type="entry name" value="LRR receptor-like serine/threonine-protein kinase ERECTA"/>
    <property type="match status" value="1"/>
</dbReference>
<evidence type="ECO:0000256" key="11">
    <source>
        <dbReference type="ARBA" id="ARBA00023170"/>
    </source>
</evidence>
<feature type="binding site" evidence="13">
    <location>
        <position position="1421"/>
    </location>
    <ligand>
        <name>ATP</name>
        <dbReference type="ChEBI" id="CHEBI:30616"/>
    </ligand>
</feature>
<dbReference type="Proteomes" id="UP000241769">
    <property type="component" value="Unassembled WGS sequence"/>
</dbReference>
<name>A0A2P6NU59_9EUKA</name>
<dbReference type="SUPFAM" id="SSF56112">
    <property type="entry name" value="Protein kinase-like (PK-like)"/>
    <property type="match status" value="1"/>
</dbReference>
<dbReference type="OrthoDB" id="26095at2759"/>
<dbReference type="GO" id="GO:0005886">
    <property type="term" value="C:plasma membrane"/>
    <property type="evidence" value="ECO:0007669"/>
    <property type="project" value="UniProtKB-SubCell"/>
</dbReference>
<dbReference type="InterPro" id="IPR046338">
    <property type="entry name" value="GAIN_dom_sf"/>
</dbReference>
<keyword evidence="9 14" id="KW-0472">Membrane</keyword>
<dbReference type="InterPro" id="IPR011009">
    <property type="entry name" value="Kinase-like_dom_sf"/>
</dbReference>
<organism evidence="18 19">
    <name type="scientific">Planoprotostelium fungivorum</name>
    <dbReference type="NCBI Taxonomy" id="1890364"/>
    <lineage>
        <taxon>Eukaryota</taxon>
        <taxon>Amoebozoa</taxon>
        <taxon>Evosea</taxon>
        <taxon>Variosea</taxon>
        <taxon>Cavosteliida</taxon>
        <taxon>Cavosteliaceae</taxon>
        <taxon>Planoprotostelium</taxon>
    </lineage>
</organism>
<evidence type="ECO:0000256" key="13">
    <source>
        <dbReference type="PROSITE-ProRule" id="PRU10141"/>
    </source>
</evidence>
<dbReference type="InterPro" id="IPR001245">
    <property type="entry name" value="Ser-Thr/Tyr_kinase_cat_dom"/>
</dbReference>
<evidence type="ECO:0000256" key="12">
    <source>
        <dbReference type="ARBA" id="ARBA00023180"/>
    </source>
</evidence>